<feature type="transmembrane region" description="Helical" evidence="5">
    <location>
        <begin position="91"/>
        <end position="115"/>
    </location>
</feature>
<dbReference type="SUPFAM" id="SSF144091">
    <property type="entry name" value="Rhomboid-like"/>
    <property type="match status" value="1"/>
</dbReference>
<evidence type="ECO:0000259" key="6">
    <source>
        <dbReference type="Pfam" id="PF01694"/>
    </source>
</evidence>
<dbReference type="GO" id="GO:0004252">
    <property type="term" value="F:serine-type endopeptidase activity"/>
    <property type="evidence" value="ECO:0007669"/>
    <property type="project" value="InterPro"/>
</dbReference>
<evidence type="ECO:0000256" key="2">
    <source>
        <dbReference type="ARBA" id="ARBA00022692"/>
    </source>
</evidence>
<gene>
    <name evidence="7" type="ORF">INT45_001465</name>
</gene>
<evidence type="ECO:0000313" key="8">
    <source>
        <dbReference type="Proteomes" id="UP000646827"/>
    </source>
</evidence>
<name>A0A8H7S9G8_9FUNG</name>
<protein>
    <recommendedName>
        <fullName evidence="6">Peptidase S54 rhomboid domain-containing protein</fullName>
    </recommendedName>
</protein>
<dbReference type="EMBL" id="JAEPRB010000030">
    <property type="protein sequence ID" value="KAG2225242.1"/>
    <property type="molecule type" value="Genomic_DNA"/>
</dbReference>
<keyword evidence="2 5" id="KW-0812">Transmembrane</keyword>
<evidence type="ECO:0000256" key="5">
    <source>
        <dbReference type="SAM" id="Phobius"/>
    </source>
</evidence>
<proteinExistence type="predicted"/>
<dbReference type="OrthoDB" id="10257275at2759"/>
<keyword evidence="3 5" id="KW-1133">Transmembrane helix</keyword>
<reference evidence="7 8" key="1">
    <citation type="submission" date="2020-12" db="EMBL/GenBank/DDBJ databases">
        <title>Metabolic potential, ecology and presence of endohyphal bacteria is reflected in genomic diversity of Mucoromycotina.</title>
        <authorList>
            <person name="Muszewska A."/>
            <person name="Okrasinska A."/>
            <person name="Steczkiewicz K."/>
            <person name="Drgas O."/>
            <person name="Orlowska M."/>
            <person name="Perlinska-Lenart U."/>
            <person name="Aleksandrzak-Piekarczyk T."/>
            <person name="Szatraj K."/>
            <person name="Zielenkiewicz U."/>
            <person name="Pilsyk S."/>
            <person name="Malc E."/>
            <person name="Mieczkowski P."/>
            <person name="Kruszewska J.S."/>
            <person name="Biernat P."/>
            <person name="Pawlowska J."/>
        </authorList>
    </citation>
    <scope>NUCLEOTIDE SEQUENCE [LARGE SCALE GENOMIC DNA]</scope>
    <source>
        <strain evidence="7 8">CBS 142.35</strain>
    </source>
</reference>
<dbReference type="InterPro" id="IPR035952">
    <property type="entry name" value="Rhomboid-like_sf"/>
</dbReference>
<sequence>MESNNNNNNNNATQGTYSTERMGESSRMFISHIKQYFASLPIFALFVIAISWLIALADVPGRMTQSHMPLISQWLYLSVNKVLSHWQGHRILLYPLASPGFSLLITNTLLTLPYMAAMERKHGTLKLAWLLITFYTCGIGLVYIVLLGIFRTSTVWIESSYVAGLSGWAVALSVWSAMEDESEGQSNDRMLFGVIRIPGRVMPYLIIAFYLFLVPDTSLLLHLLAAGVAFLYFTKRIPARFLPSDDMYKHYEGRTWLERITSSTRFVSMDAATSGYLPIHNATSSHISTPAVSHNVNVGGFPGQGQRLGDE</sequence>
<accession>A0A8H7S9G8</accession>
<comment type="subcellular location">
    <subcellularLocation>
        <location evidence="1">Membrane</location>
        <topology evidence="1">Multi-pass membrane protein</topology>
    </subcellularLocation>
</comment>
<dbReference type="Gene3D" id="1.20.1540.10">
    <property type="entry name" value="Rhomboid-like"/>
    <property type="match status" value="1"/>
</dbReference>
<evidence type="ECO:0000256" key="3">
    <source>
        <dbReference type="ARBA" id="ARBA00022989"/>
    </source>
</evidence>
<feature type="domain" description="Peptidase S54 rhomboid" evidence="6">
    <location>
        <begin position="86"/>
        <end position="233"/>
    </location>
</feature>
<evidence type="ECO:0000256" key="4">
    <source>
        <dbReference type="ARBA" id="ARBA00023136"/>
    </source>
</evidence>
<feature type="transmembrane region" description="Helical" evidence="5">
    <location>
        <begin position="36"/>
        <end position="57"/>
    </location>
</feature>
<dbReference type="AlphaFoldDB" id="A0A8H7S9G8"/>
<dbReference type="InterPro" id="IPR022764">
    <property type="entry name" value="Peptidase_S54_rhomboid_dom"/>
</dbReference>
<dbReference type="Pfam" id="PF01694">
    <property type="entry name" value="Rhomboid"/>
    <property type="match status" value="1"/>
</dbReference>
<feature type="transmembrane region" description="Helical" evidence="5">
    <location>
        <begin position="161"/>
        <end position="178"/>
    </location>
</feature>
<dbReference type="Proteomes" id="UP000646827">
    <property type="component" value="Unassembled WGS sequence"/>
</dbReference>
<comment type="caution">
    <text evidence="7">The sequence shown here is derived from an EMBL/GenBank/DDBJ whole genome shotgun (WGS) entry which is preliminary data.</text>
</comment>
<feature type="transmembrane region" description="Helical" evidence="5">
    <location>
        <begin position="190"/>
        <end position="213"/>
    </location>
</feature>
<organism evidence="7 8">
    <name type="scientific">Circinella minor</name>
    <dbReference type="NCBI Taxonomy" id="1195481"/>
    <lineage>
        <taxon>Eukaryota</taxon>
        <taxon>Fungi</taxon>
        <taxon>Fungi incertae sedis</taxon>
        <taxon>Mucoromycota</taxon>
        <taxon>Mucoromycotina</taxon>
        <taxon>Mucoromycetes</taxon>
        <taxon>Mucorales</taxon>
        <taxon>Lichtheimiaceae</taxon>
        <taxon>Circinella</taxon>
    </lineage>
</organism>
<feature type="transmembrane region" description="Helical" evidence="5">
    <location>
        <begin position="127"/>
        <end position="149"/>
    </location>
</feature>
<evidence type="ECO:0000313" key="7">
    <source>
        <dbReference type="EMBL" id="KAG2225242.1"/>
    </source>
</evidence>
<feature type="transmembrane region" description="Helical" evidence="5">
    <location>
        <begin position="219"/>
        <end position="234"/>
    </location>
</feature>
<dbReference type="GO" id="GO:0016020">
    <property type="term" value="C:membrane"/>
    <property type="evidence" value="ECO:0007669"/>
    <property type="project" value="UniProtKB-SubCell"/>
</dbReference>
<keyword evidence="8" id="KW-1185">Reference proteome</keyword>
<keyword evidence="4 5" id="KW-0472">Membrane</keyword>
<evidence type="ECO:0000256" key="1">
    <source>
        <dbReference type="ARBA" id="ARBA00004141"/>
    </source>
</evidence>